<evidence type="ECO:0000313" key="1">
    <source>
        <dbReference type="EMBL" id="WAJ29172.1"/>
    </source>
</evidence>
<dbReference type="EMBL" id="CP113520">
    <property type="protein sequence ID" value="WAJ29172.1"/>
    <property type="molecule type" value="Genomic_DNA"/>
</dbReference>
<keyword evidence="1" id="KW-0808">Transferase</keyword>
<sequence>MTERMPRIRLFNVKFSPNLGDGLLAECLEMAMKECGGDASGTYSVDLSARTRYARGDASRSTVLRVLDGLPSSLRSLATAPPRELLLRRKWRPHYEQHLKGADAVVIGGGNLLTDMDLNFPVKVASALEMAARQGLPSAIYGVGVASHWSAKGTALMQRALERAKPIYVSVRDENSKRNFDSRFAAAAGRLAIVVRDPGLMIGRYLPTDPAGRREGIGLCVTSAVAIRYHSTQVVSDEDLATWYANLCKGLSAEGFKVVAFTNGSPEDEVVLDQIEPVLREAAGSGFERRRPDTPTELASFIASFSGLVAHRMHAIIAGVSLGVPVFALLWDEKLTAFMRSIERADCMAFVQPGNEPEVVSKLVASLDGSAAAAQTALLDETFEAARDLFRVLAR</sequence>
<reference evidence="1" key="1">
    <citation type="submission" date="2022-11" db="EMBL/GenBank/DDBJ databases">
        <title>beta-Carotene-producing bacterium, Jeongeuplla avenae sp. nov., alleviates the salt stress of Arabidopsis seedlings.</title>
        <authorList>
            <person name="Jiang L."/>
            <person name="Lee J."/>
        </authorList>
    </citation>
    <scope>NUCLEOTIDE SEQUENCE</scope>
    <source>
        <strain evidence="1">DY_R2A_6</strain>
    </source>
</reference>
<proteinExistence type="predicted"/>
<gene>
    <name evidence="1" type="ORF">OXU80_02705</name>
</gene>
<name>A0ACD4NR28_9HYPH</name>
<accession>A0ACD4NR28</accession>
<evidence type="ECO:0000313" key="2">
    <source>
        <dbReference type="Proteomes" id="UP001163223"/>
    </source>
</evidence>
<organism evidence="1 2">
    <name type="scientific">Antarcticirhabdus aurantiaca</name>
    <dbReference type="NCBI Taxonomy" id="2606717"/>
    <lineage>
        <taxon>Bacteria</taxon>
        <taxon>Pseudomonadati</taxon>
        <taxon>Pseudomonadota</taxon>
        <taxon>Alphaproteobacteria</taxon>
        <taxon>Hyphomicrobiales</taxon>
        <taxon>Aurantimonadaceae</taxon>
        <taxon>Antarcticirhabdus</taxon>
    </lineage>
</organism>
<dbReference type="Proteomes" id="UP001163223">
    <property type="component" value="Chromosome"/>
</dbReference>
<keyword evidence="2" id="KW-1185">Reference proteome</keyword>
<protein>
    <submittedName>
        <fullName evidence="1">Polysaccharide pyruvyl transferase family protein</fullName>
    </submittedName>
</protein>